<evidence type="ECO:0008006" key="3">
    <source>
        <dbReference type="Google" id="ProtNLM"/>
    </source>
</evidence>
<evidence type="ECO:0000313" key="1">
    <source>
        <dbReference type="EMBL" id="GAA5012588.1"/>
    </source>
</evidence>
<dbReference type="InterPro" id="IPR025361">
    <property type="entry name" value="DUF4265"/>
</dbReference>
<dbReference type="EMBL" id="BAABIV010000037">
    <property type="protein sequence ID" value="GAA5012588.1"/>
    <property type="molecule type" value="Genomic_DNA"/>
</dbReference>
<protein>
    <recommendedName>
        <fullName evidence="3">DUF4265 domain-containing protein</fullName>
    </recommendedName>
</protein>
<accession>A0ABP9IWH1</accession>
<gene>
    <name evidence="1" type="ORF">GCM10023257_70230</name>
</gene>
<organism evidence="1 2">
    <name type="scientific">Streptomyces hyderabadensis</name>
    <dbReference type="NCBI Taxonomy" id="598549"/>
    <lineage>
        <taxon>Bacteria</taxon>
        <taxon>Bacillati</taxon>
        <taxon>Actinomycetota</taxon>
        <taxon>Actinomycetes</taxon>
        <taxon>Kitasatosporales</taxon>
        <taxon>Streptomycetaceae</taxon>
        <taxon>Streptomyces</taxon>
    </lineage>
</organism>
<dbReference type="Proteomes" id="UP001500610">
    <property type="component" value="Unassembled WGS sequence"/>
</dbReference>
<reference evidence="2" key="1">
    <citation type="journal article" date="2019" name="Int. J. Syst. Evol. Microbiol.">
        <title>The Global Catalogue of Microorganisms (GCM) 10K type strain sequencing project: providing services to taxonomists for standard genome sequencing and annotation.</title>
        <authorList>
            <consortium name="The Broad Institute Genomics Platform"/>
            <consortium name="The Broad Institute Genome Sequencing Center for Infectious Disease"/>
            <person name="Wu L."/>
            <person name="Ma J."/>
        </authorList>
    </citation>
    <scope>NUCLEOTIDE SEQUENCE [LARGE SCALE GENOMIC DNA]</scope>
    <source>
        <strain evidence="2">JCM 17657</strain>
    </source>
</reference>
<keyword evidence="2" id="KW-1185">Reference proteome</keyword>
<comment type="caution">
    <text evidence="1">The sequence shown here is derived from an EMBL/GenBank/DDBJ whole genome shotgun (WGS) entry which is preliminary data.</text>
</comment>
<name>A0ABP9IWH1_9ACTN</name>
<dbReference type="Pfam" id="PF14085">
    <property type="entry name" value="DUF4265"/>
    <property type="match status" value="1"/>
</dbReference>
<evidence type="ECO:0000313" key="2">
    <source>
        <dbReference type="Proteomes" id="UP001500610"/>
    </source>
</evidence>
<proteinExistence type="predicted"/>
<sequence>MTSVTDNHVKVHFRMDVDEDGWPPASVESLWAIDLGDGTVRLDNTPWFVRGVASDDIIRVELDEGGVRWAAETVQASQNCTIRLIVLKDGGSGAARQSVLDVFHRLGATGEGIEQFRMVALDVPPDADLQQLRRLLEHGAAKGWWHWEEGCVTDAWRSTAA</sequence>